<protein>
    <submittedName>
        <fullName evidence="2">Uncharacterized protein</fullName>
    </submittedName>
</protein>
<reference evidence="2" key="1">
    <citation type="submission" date="2020-08" db="EMBL/GenBank/DDBJ databases">
        <title>Genome sequencing and assembly of the red palm weevil Rhynchophorus ferrugineus.</title>
        <authorList>
            <person name="Dias G.B."/>
            <person name="Bergman C.M."/>
            <person name="Manee M."/>
        </authorList>
    </citation>
    <scope>NUCLEOTIDE SEQUENCE</scope>
    <source>
        <strain evidence="2">AA-2017</strain>
        <tissue evidence="2">Whole larva</tissue>
    </source>
</reference>
<keyword evidence="1" id="KW-1133">Transmembrane helix</keyword>
<evidence type="ECO:0000313" key="2">
    <source>
        <dbReference type="EMBL" id="KAF7270073.1"/>
    </source>
</evidence>
<proteinExistence type="predicted"/>
<keyword evidence="3" id="KW-1185">Reference proteome</keyword>
<name>A0A834M4H0_RHYFE</name>
<accession>A0A834M4H0</accession>
<gene>
    <name evidence="2" type="ORF">GWI33_016931</name>
</gene>
<organism evidence="2 3">
    <name type="scientific">Rhynchophorus ferrugineus</name>
    <name type="common">Red palm weevil</name>
    <name type="synonym">Curculio ferrugineus</name>
    <dbReference type="NCBI Taxonomy" id="354439"/>
    <lineage>
        <taxon>Eukaryota</taxon>
        <taxon>Metazoa</taxon>
        <taxon>Ecdysozoa</taxon>
        <taxon>Arthropoda</taxon>
        <taxon>Hexapoda</taxon>
        <taxon>Insecta</taxon>
        <taxon>Pterygota</taxon>
        <taxon>Neoptera</taxon>
        <taxon>Endopterygota</taxon>
        <taxon>Coleoptera</taxon>
        <taxon>Polyphaga</taxon>
        <taxon>Cucujiformia</taxon>
        <taxon>Curculionidae</taxon>
        <taxon>Dryophthorinae</taxon>
        <taxon>Rhynchophorus</taxon>
    </lineage>
</organism>
<comment type="caution">
    <text evidence="2">The sequence shown here is derived from an EMBL/GenBank/DDBJ whole genome shotgun (WGS) entry which is preliminary data.</text>
</comment>
<evidence type="ECO:0000256" key="1">
    <source>
        <dbReference type="SAM" id="Phobius"/>
    </source>
</evidence>
<dbReference type="Proteomes" id="UP000625711">
    <property type="component" value="Unassembled WGS sequence"/>
</dbReference>
<feature type="transmembrane region" description="Helical" evidence="1">
    <location>
        <begin position="146"/>
        <end position="168"/>
    </location>
</feature>
<sequence>MPFYKHHFMKPLTLKFIETSCFDSVRSYTISYDQKTFPSQANLVTLKRTTDRRQKIPHEKYDFPMLSNTAANSEAERHLKNKCTEWNLDPRTSGNKKAQCTPKEIVFSWRAKTGESLEERVSFRRGYEKRGVGRVGRVFRKGEARFYIVESAFKMYFFGVFYIVRYMLPPRATGLRADRQSIIINGAHFGDVSSFGSDDSTVNIFKKFMVRAELNLSYLDGDKQFIIAWVCRKTSELEYPAENMDYG</sequence>
<keyword evidence="1" id="KW-0472">Membrane</keyword>
<dbReference type="AlphaFoldDB" id="A0A834M4H0"/>
<keyword evidence="1" id="KW-0812">Transmembrane</keyword>
<dbReference type="EMBL" id="JAACXV010014140">
    <property type="protein sequence ID" value="KAF7270073.1"/>
    <property type="molecule type" value="Genomic_DNA"/>
</dbReference>
<evidence type="ECO:0000313" key="3">
    <source>
        <dbReference type="Proteomes" id="UP000625711"/>
    </source>
</evidence>